<evidence type="ECO:0000259" key="1">
    <source>
        <dbReference type="Pfam" id="PF01636"/>
    </source>
</evidence>
<dbReference type="Gene3D" id="3.30.200.20">
    <property type="entry name" value="Phosphorylase Kinase, domain 1"/>
    <property type="match status" value="1"/>
</dbReference>
<organism evidence="2 3">
    <name type="scientific">Rhodococcus rhodochrous</name>
    <dbReference type="NCBI Taxonomy" id="1829"/>
    <lineage>
        <taxon>Bacteria</taxon>
        <taxon>Bacillati</taxon>
        <taxon>Actinomycetota</taxon>
        <taxon>Actinomycetes</taxon>
        <taxon>Mycobacteriales</taxon>
        <taxon>Nocardiaceae</taxon>
        <taxon>Rhodococcus</taxon>
    </lineage>
</organism>
<dbReference type="Proteomes" id="UP001162740">
    <property type="component" value="Chromosome"/>
</dbReference>
<reference evidence="2 3" key="1">
    <citation type="journal article" date="2021" name="Front. Microbiol.">
        <title>Bacterial Transformation of Aromatic Monomers in Softwood Black Liquor.</title>
        <authorList>
            <person name="Navas L.E."/>
            <person name="Dexter G."/>
            <person name="Liu J."/>
            <person name="Levy-Booth D."/>
            <person name="Cho M."/>
            <person name="Jang S.K."/>
            <person name="Mansfield S.D."/>
            <person name="Renneckar S."/>
            <person name="Mohn W.W."/>
            <person name="Eltis L.D."/>
        </authorList>
    </citation>
    <scope>NUCLEOTIDE SEQUENCE [LARGE SCALE GENOMIC DNA]</scope>
    <source>
        <strain evidence="2 3">GD02</strain>
    </source>
</reference>
<gene>
    <name evidence="2" type="ORF">KUM34_012590</name>
</gene>
<name>A0AA47AF27_RHORH</name>
<dbReference type="InterPro" id="IPR051678">
    <property type="entry name" value="AGP_Transferase"/>
</dbReference>
<accession>A0AA47AF27</accession>
<dbReference type="InterPro" id="IPR011009">
    <property type="entry name" value="Kinase-like_dom_sf"/>
</dbReference>
<sequence>MSPFDVTDALSLAARHGLHLSADDVTVNEAGLDYRVVLASDDTGRRWVLRIPRRSDVSAKTADELRILDLVGPVLAEDGIAVPRWEIHEPDLIAYRALPGAPGLTLNDAGEPVWHMDPADPRYARRLGRLLARLHSIDAERTDAAGVEVRSPDRTRRAWRDDITRVHDAFTVAPALAGAWAEWLDDDSCWPDHTVMTHGEIYPAHVLLDEDGAVTGVLDWTTARVDDPARDFVIQYGAAGEEMLRVTLVAYVDAGGRVHDGLAAQVEHLWNAAPVGYALFALITEKESDLATAAAMLDPQDRPCSR</sequence>
<dbReference type="AlphaFoldDB" id="A0AA47AF27"/>
<dbReference type="EMBL" id="CP083974">
    <property type="protein sequence ID" value="UZF47423.1"/>
    <property type="molecule type" value="Genomic_DNA"/>
</dbReference>
<dbReference type="PANTHER" id="PTHR21310:SF15">
    <property type="entry name" value="AMINOGLYCOSIDE PHOSPHOTRANSFERASE DOMAIN-CONTAINING PROTEIN"/>
    <property type="match status" value="1"/>
</dbReference>
<feature type="domain" description="Aminoglycoside phosphotransferase" evidence="1">
    <location>
        <begin position="25"/>
        <end position="256"/>
    </location>
</feature>
<dbReference type="Gene3D" id="3.90.1200.10">
    <property type="match status" value="1"/>
</dbReference>
<dbReference type="SUPFAM" id="SSF56112">
    <property type="entry name" value="Protein kinase-like (PK-like)"/>
    <property type="match status" value="1"/>
</dbReference>
<dbReference type="RefSeq" id="WP_229581985.1">
    <property type="nucleotide sequence ID" value="NZ_CP083974.1"/>
</dbReference>
<dbReference type="CDD" id="cd05152">
    <property type="entry name" value="MPH2"/>
    <property type="match status" value="1"/>
</dbReference>
<dbReference type="InterPro" id="IPR002575">
    <property type="entry name" value="Aminoglycoside_PTrfase"/>
</dbReference>
<protein>
    <submittedName>
        <fullName evidence="2">Macrolide 2'-phosphotransferase</fullName>
    </submittedName>
</protein>
<evidence type="ECO:0000313" key="2">
    <source>
        <dbReference type="EMBL" id="UZF47423.1"/>
    </source>
</evidence>
<dbReference type="PANTHER" id="PTHR21310">
    <property type="entry name" value="AMINOGLYCOSIDE PHOSPHOTRANSFERASE-RELATED-RELATED"/>
    <property type="match status" value="1"/>
</dbReference>
<proteinExistence type="predicted"/>
<evidence type="ECO:0000313" key="3">
    <source>
        <dbReference type="Proteomes" id="UP001162740"/>
    </source>
</evidence>
<dbReference type="Pfam" id="PF01636">
    <property type="entry name" value="APH"/>
    <property type="match status" value="1"/>
</dbReference>